<keyword evidence="2" id="KW-0418">Kinase</keyword>
<protein>
    <recommendedName>
        <fullName evidence="7">Signal transduction histidine kinase subgroup 3 dimerisation and phosphoacceptor domain-containing protein</fullName>
    </recommendedName>
</protein>
<evidence type="ECO:0000256" key="2">
    <source>
        <dbReference type="ARBA" id="ARBA00022777"/>
    </source>
</evidence>
<feature type="transmembrane region" description="Helical" evidence="4">
    <location>
        <begin position="39"/>
        <end position="57"/>
    </location>
</feature>
<dbReference type="Proteomes" id="UP001273799">
    <property type="component" value="Unassembled WGS sequence"/>
</dbReference>
<organism evidence="5 6">
    <name type="scientific">Actinobaculum suis</name>
    <dbReference type="NCBI Taxonomy" id="1657"/>
    <lineage>
        <taxon>Bacteria</taxon>
        <taxon>Bacillati</taxon>
        <taxon>Actinomycetota</taxon>
        <taxon>Actinomycetes</taxon>
        <taxon>Actinomycetales</taxon>
        <taxon>Actinomycetaceae</taxon>
        <taxon>Actinobaculum</taxon>
    </lineage>
</organism>
<evidence type="ECO:0000256" key="1">
    <source>
        <dbReference type="ARBA" id="ARBA00022679"/>
    </source>
</evidence>
<gene>
    <name evidence="5" type="ORF">R6G71_02185</name>
</gene>
<dbReference type="InterPro" id="IPR050482">
    <property type="entry name" value="Sensor_HK_TwoCompSys"/>
</dbReference>
<feature type="transmembrane region" description="Helical" evidence="4">
    <location>
        <begin position="104"/>
        <end position="121"/>
    </location>
</feature>
<dbReference type="Gene3D" id="3.30.565.10">
    <property type="entry name" value="Histidine kinase-like ATPase, C-terminal domain"/>
    <property type="match status" value="1"/>
</dbReference>
<keyword evidence="4" id="KW-0472">Membrane</keyword>
<dbReference type="RefSeq" id="WP_143021809.1">
    <property type="nucleotide sequence ID" value="NZ_FNAU01000013.1"/>
</dbReference>
<evidence type="ECO:0000313" key="6">
    <source>
        <dbReference type="Proteomes" id="UP001273799"/>
    </source>
</evidence>
<comment type="caution">
    <text evidence="5">The sequence shown here is derived from an EMBL/GenBank/DDBJ whole genome shotgun (WGS) entry which is preliminary data.</text>
</comment>
<feature type="transmembrane region" description="Helical" evidence="4">
    <location>
        <begin position="64"/>
        <end position="89"/>
    </location>
</feature>
<dbReference type="PANTHER" id="PTHR24421">
    <property type="entry name" value="NITRATE/NITRITE SENSOR PROTEIN NARX-RELATED"/>
    <property type="match status" value="1"/>
</dbReference>
<dbReference type="AlphaFoldDB" id="A0AAW9HSX2"/>
<keyword evidence="4" id="KW-0812">Transmembrane</keyword>
<feature type="transmembrane region" description="Helical" evidence="4">
    <location>
        <begin position="12"/>
        <end position="33"/>
    </location>
</feature>
<dbReference type="GO" id="GO:0000160">
    <property type="term" value="P:phosphorelay signal transduction system"/>
    <property type="evidence" value="ECO:0007669"/>
    <property type="project" value="UniProtKB-KW"/>
</dbReference>
<name>A0AAW9HSX2_9ACTO</name>
<proteinExistence type="predicted"/>
<keyword evidence="4" id="KW-1133">Transmembrane helix</keyword>
<dbReference type="EMBL" id="JAWNFU010000001">
    <property type="protein sequence ID" value="MDY5152861.1"/>
    <property type="molecule type" value="Genomic_DNA"/>
</dbReference>
<keyword evidence="1" id="KW-0808">Transferase</keyword>
<keyword evidence="3" id="KW-0902">Two-component regulatory system</keyword>
<dbReference type="InterPro" id="IPR036890">
    <property type="entry name" value="HATPase_C_sf"/>
</dbReference>
<dbReference type="GO" id="GO:0016301">
    <property type="term" value="F:kinase activity"/>
    <property type="evidence" value="ECO:0007669"/>
    <property type="project" value="UniProtKB-KW"/>
</dbReference>
<accession>A0AAW9HSX2</accession>
<evidence type="ECO:0000256" key="4">
    <source>
        <dbReference type="SAM" id="Phobius"/>
    </source>
</evidence>
<evidence type="ECO:0000313" key="5">
    <source>
        <dbReference type="EMBL" id="MDY5152861.1"/>
    </source>
</evidence>
<evidence type="ECO:0008006" key="7">
    <source>
        <dbReference type="Google" id="ProtNLM"/>
    </source>
</evidence>
<evidence type="ECO:0000256" key="3">
    <source>
        <dbReference type="ARBA" id="ARBA00023012"/>
    </source>
</evidence>
<reference evidence="5" key="1">
    <citation type="submission" date="2023-10" db="EMBL/GenBank/DDBJ databases">
        <title>Whole Genome based description of the genera Actinobaculum and Actinotignum reveals a complex phylogenetic relationship within the species included in the genus Actinotignum.</title>
        <authorList>
            <person name="Jensen C.S."/>
            <person name="Dargis R."/>
            <person name="Kemp M."/>
            <person name="Christensen J.J."/>
        </authorList>
    </citation>
    <scope>NUCLEOTIDE SEQUENCE</scope>
    <source>
        <strain evidence="5">Actinobaculum_suis_CCUG19206T</strain>
    </source>
</reference>
<sequence length="341" mass="37438">MLFFDIYSTSTGMAAFSAPRVILAMLLAGSLALSAKSPRFELVFISIFLLGQLLSLRGERMLDLAIYLAIAIWVMRAWVVAAIFVLFAVETTIFLQTPDSEPQTSSSLLLGVTVLALSLALKWQKQRRIYAENTARKAQETSAAKSRALAQELHDNTAKDLAHIILLARDFAIRHPEFAEASQVQIDIARNASRRIRALIATMNIPDQTEPMATVIEQIQGMLLTRHITLRISMPNLDESLLSTGQLATGNFMLRECASNVLKYSPENSQARLVIGFNEPSRELTILMSNDICSEGSTPDIGGGFGLANLKVRVESQGGEFAVGTTPTNQWFTHVTIPGDK</sequence>